<evidence type="ECO:0000313" key="3">
    <source>
        <dbReference type="EMBL" id="EJT51928.1"/>
    </source>
</evidence>
<name>J5RCP6_TRIAS</name>
<dbReference type="OrthoDB" id="331263at2759"/>
<feature type="chain" id="PRO_5003784838" description="Phosphatidylinositol glycan, class T" evidence="2">
    <location>
        <begin position="19"/>
        <end position="546"/>
    </location>
</feature>
<evidence type="ECO:0000256" key="2">
    <source>
        <dbReference type="SAM" id="SignalP"/>
    </source>
</evidence>
<accession>J5RCP6</accession>
<feature type="transmembrane region" description="Helical" evidence="1">
    <location>
        <begin position="498"/>
        <end position="517"/>
    </location>
</feature>
<proteinExistence type="predicted"/>
<keyword evidence="1" id="KW-0472">Membrane</keyword>
<dbReference type="PANTHER" id="PTHR12959">
    <property type="entry name" value="GPI TRANSAMIDASE COMPONENT PIG-T-RELATED"/>
    <property type="match status" value="1"/>
</dbReference>
<dbReference type="GO" id="GO:0042765">
    <property type="term" value="C:GPI-anchor transamidase complex"/>
    <property type="evidence" value="ECO:0007669"/>
    <property type="project" value="InterPro"/>
</dbReference>
<sequence length="546" mass="60749">MRLLDTLPLLGLAVTALSTEQGVPEDTFHESLTLHPLPDGKLSVLFQFTTHFSLHNNADGERFEESHHSLTPPGLLLPLERSGASEVTVSFTSGQWQQTRFGETGPLHYDTGGAGGEIRAWLKEGGGDTDEAWDSVRQALGGLFCAGIGSQHTGATVRTYGNQANLTPFLSLLPSKGQSGLSKLLARPGNVLSWGFKTEGIHVVMPSEGKQGQWTGWWEGIVDLVPERGGSREFTISSVFKENLPRPFPRASSSILRVIKPNDPNFSIDHTPKREKQQFVDGRYRDIAEWDLKDKSLAGQDIKFSWDGEGNFVYPQIFEPPAITISRAVTDRYAGDGTFHIEIDNHGDEDREALYSEFWPWWVKGWISEMSVRSVSRSGNESDTLHAFNYLPSIPPTSSTTTLRLRLTLPAQSTTTIEVPFTKLMLKYTDHVPDAERGREISSSVLAMLDVRGEEGWGTSRKTGGKPVIGERDELRTARTRIYGPKLLVDIPVPDFSMPYNVIIMSCTIMAIFFGSVHGRLVRKWAWLYDSKGLEVTEEVDVKKDE</sequence>
<dbReference type="EMBL" id="ALBS01000041">
    <property type="protein sequence ID" value="EJT51928.1"/>
    <property type="molecule type" value="Genomic_DNA"/>
</dbReference>
<reference evidence="3 4" key="1">
    <citation type="journal article" date="2012" name="Eukaryot. Cell">
        <title>Draft genome sequence of CBS 2479, the standard type strain of Trichosporon asahii.</title>
        <authorList>
            <person name="Yang R.Y."/>
            <person name="Li H.T."/>
            <person name="Zhu H."/>
            <person name="Zhou G.P."/>
            <person name="Wang M."/>
            <person name="Wang L."/>
        </authorList>
    </citation>
    <scope>NUCLEOTIDE SEQUENCE [LARGE SCALE GENOMIC DNA]</scope>
    <source>
        <strain evidence="4">ATCC 90039 / CBS 2479 / JCM 2466 / KCTC 7840 / NCYC 2677 / UAMH 7654</strain>
    </source>
</reference>
<dbReference type="InterPro" id="IPR007245">
    <property type="entry name" value="PIG-T"/>
</dbReference>
<dbReference type="Proteomes" id="UP000002748">
    <property type="component" value="Unassembled WGS sequence"/>
</dbReference>
<keyword evidence="1" id="KW-1133">Transmembrane helix</keyword>
<dbReference type="KEGG" id="tasa:A1Q1_06851"/>
<evidence type="ECO:0000256" key="1">
    <source>
        <dbReference type="SAM" id="Phobius"/>
    </source>
</evidence>
<dbReference type="VEuPathDB" id="FungiDB:A1Q1_06851"/>
<evidence type="ECO:0000313" key="4">
    <source>
        <dbReference type="Proteomes" id="UP000002748"/>
    </source>
</evidence>
<feature type="signal peptide" evidence="2">
    <location>
        <begin position="1"/>
        <end position="18"/>
    </location>
</feature>
<dbReference type="PANTHER" id="PTHR12959:SF11">
    <property type="entry name" value="GPI TRANSAMIDASE COMPONENT PIG-T"/>
    <property type="match status" value="1"/>
</dbReference>
<comment type="caution">
    <text evidence="3">The sequence shown here is derived from an EMBL/GenBank/DDBJ whole genome shotgun (WGS) entry which is preliminary data.</text>
</comment>
<dbReference type="GeneID" id="25990363"/>
<gene>
    <name evidence="3" type="ORF">A1Q1_06851</name>
</gene>
<dbReference type="AlphaFoldDB" id="J5RCP6"/>
<dbReference type="GO" id="GO:0016255">
    <property type="term" value="P:attachment of GPI anchor to protein"/>
    <property type="evidence" value="ECO:0007669"/>
    <property type="project" value="InterPro"/>
</dbReference>
<keyword evidence="2" id="KW-0732">Signal</keyword>
<protein>
    <recommendedName>
        <fullName evidence="5">Phosphatidylinositol glycan, class T</fullName>
    </recommendedName>
</protein>
<dbReference type="HOGENOM" id="CLU_021459_2_0_1"/>
<keyword evidence="1" id="KW-0812">Transmembrane</keyword>
<dbReference type="Pfam" id="PF04113">
    <property type="entry name" value="Gpi16"/>
    <property type="match status" value="3"/>
</dbReference>
<organism evidence="3 4">
    <name type="scientific">Trichosporon asahii var. asahii (strain ATCC 90039 / CBS 2479 / JCM 2466 / KCTC 7840 / NBRC 103889/ NCYC 2677 / UAMH 7654)</name>
    <name type="common">Yeast</name>
    <dbReference type="NCBI Taxonomy" id="1186058"/>
    <lineage>
        <taxon>Eukaryota</taxon>
        <taxon>Fungi</taxon>
        <taxon>Dikarya</taxon>
        <taxon>Basidiomycota</taxon>
        <taxon>Agaricomycotina</taxon>
        <taxon>Tremellomycetes</taxon>
        <taxon>Trichosporonales</taxon>
        <taxon>Trichosporonaceae</taxon>
        <taxon>Trichosporon</taxon>
    </lineage>
</organism>
<dbReference type="RefSeq" id="XP_014182575.1">
    <property type="nucleotide sequence ID" value="XM_014327100.1"/>
</dbReference>
<evidence type="ECO:0008006" key="5">
    <source>
        <dbReference type="Google" id="ProtNLM"/>
    </source>
</evidence>